<evidence type="ECO:0000313" key="2">
    <source>
        <dbReference type="Proteomes" id="UP000308760"/>
    </source>
</evidence>
<dbReference type="Proteomes" id="UP000308760">
    <property type="component" value="Unassembled WGS sequence"/>
</dbReference>
<dbReference type="AlphaFoldDB" id="A0A4S8QE94"/>
<protein>
    <submittedName>
        <fullName evidence="1">Uncharacterized protein</fullName>
    </submittedName>
</protein>
<accession>A0A4S8QE94</accession>
<dbReference type="RefSeq" id="WP_136534682.1">
    <property type="nucleotide sequence ID" value="NZ_STGY01000044.1"/>
</dbReference>
<gene>
    <name evidence="1" type="ORF">FAB82_11470</name>
</gene>
<organism evidence="1 2">
    <name type="scientific">Glycomyces buryatensis</name>
    <dbReference type="NCBI Taxonomy" id="2570927"/>
    <lineage>
        <taxon>Bacteria</taxon>
        <taxon>Bacillati</taxon>
        <taxon>Actinomycetota</taxon>
        <taxon>Actinomycetes</taxon>
        <taxon>Glycomycetales</taxon>
        <taxon>Glycomycetaceae</taxon>
        <taxon>Glycomyces</taxon>
    </lineage>
</organism>
<reference evidence="1 2" key="2">
    <citation type="submission" date="2019-05" db="EMBL/GenBank/DDBJ databases">
        <title>Glycomyces buryatensis sp. nov.</title>
        <authorList>
            <person name="Nikitina E."/>
        </authorList>
    </citation>
    <scope>NUCLEOTIDE SEQUENCE [LARGE SCALE GENOMIC DNA]</scope>
    <source>
        <strain evidence="1 2">18</strain>
    </source>
</reference>
<evidence type="ECO:0000313" key="1">
    <source>
        <dbReference type="EMBL" id="THV41412.1"/>
    </source>
</evidence>
<name>A0A4S8QE94_9ACTN</name>
<proteinExistence type="predicted"/>
<comment type="caution">
    <text evidence="1">The sequence shown here is derived from an EMBL/GenBank/DDBJ whole genome shotgun (WGS) entry which is preliminary data.</text>
</comment>
<reference evidence="2" key="1">
    <citation type="submission" date="2019-04" db="EMBL/GenBank/DDBJ databases">
        <title>Nocardioides xinjiangensis sp. nov.</title>
        <authorList>
            <person name="Liu S."/>
        </authorList>
    </citation>
    <scope>NUCLEOTIDE SEQUENCE [LARGE SCALE GENOMIC DNA]</scope>
    <source>
        <strain evidence="2">18</strain>
    </source>
</reference>
<sequence length="292" mass="30630">MGGGRGEVEEAEFPEPARTWTRVGALVGGWVLLLALGGWVAPGFASGGSTEDTDPRDEAPTDAVNAAARYLRFGSNNDASRAEDTLCDGASPELTAGDLDVIRETYGEELGGISDIDVSTDAPVASADGISIAATVTYISQGGQRPEEFTVTVQEDGDSFCVYNAVQLEPEPTDEPGSEVDPEALASDFIATVVRLRDSEAAAEYQCDTYTGPTPDDLISAIAEWEALNSDATGEVLDTTLVEDAEAPITMVNVETELKAFNVEAFAFTVGVQGDCVDSLEDVDGLLDVAED</sequence>
<dbReference type="EMBL" id="STGY01000044">
    <property type="protein sequence ID" value="THV41412.1"/>
    <property type="molecule type" value="Genomic_DNA"/>
</dbReference>
<dbReference type="OrthoDB" id="5179967at2"/>
<keyword evidence="2" id="KW-1185">Reference proteome</keyword>